<evidence type="ECO:0000313" key="2">
    <source>
        <dbReference type="Proteomes" id="UP000654345"/>
    </source>
</evidence>
<evidence type="ECO:0008006" key="3">
    <source>
        <dbReference type="Google" id="ProtNLM"/>
    </source>
</evidence>
<keyword evidence="2" id="KW-1185">Reference proteome</keyword>
<name>A0ABQ3V652_9CHLR</name>
<dbReference type="EMBL" id="BNJG01000005">
    <property type="protein sequence ID" value="GHO60436.1"/>
    <property type="molecule type" value="Genomic_DNA"/>
</dbReference>
<evidence type="ECO:0000313" key="1">
    <source>
        <dbReference type="EMBL" id="GHO60436.1"/>
    </source>
</evidence>
<accession>A0ABQ3V652</accession>
<dbReference type="Proteomes" id="UP000654345">
    <property type="component" value="Unassembled WGS sequence"/>
</dbReference>
<reference evidence="1 2" key="1">
    <citation type="journal article" date="2021" name="Int. J. Syst. Evol. Microbiol.">
        <title>Reticulibacter mediterranei gen. nov., sp. nov., within the new family Reticulibacteraceae fam. nov., and Ktedonospora formicarum gen. nov., sp. nov., Ktedonobacter robiniae sp. nov., Dictyobacter formicarum sp. nov. and Dictyobacter arantiisoli sp. nov., belonging to the class Ktedonobacteria.</title>
        <authorList>
            <person name="Yabe S."/>
            <person name="Zheng Y."/>
            <person name="Wang C.M."/>
            <person name="Sakai Y."/>
            <person name="Abe K."/>
            <person name="Yokota A."/>
            <person name="Donadio S."/>
            <person name="Cavaletti L."/>
            <person name="Monciardini P."/>
        </authorList>
    </citation>
    <scope>NUCLEOTIDE SEQUENCE [LARGE SCALE GENOMIC DNA]</scope>
    <source>
        <strain evidence="1 2">SOSP1-30</strain>
    </source>
</reference>
<comment type="caution">
    <text evidence="1">The sequence shown here is derived from an EMBL/GenBank/DDBJ whole genome shotgun (WGS) entry which is preliminary data.</text>
</comment>
<sequence length="84" mass="9477">MGFAVFQVTITERVTSDQEHHASATQRTEDAIFTPPPFQRLTGSIEQIIEDLVSCREQYGFSYIQIRDIDMEAFAPVVARLAGK</sequence>
<gene>
    <name evidence="1" type="ORF">KSB_89110</name>
</gene>
<organism evidence="1 2">
    <name type="scientific">Ktedonobacter robiniae</name>
    <dbReference type="NCBI Taxonomy" id="2778365"/>
    <lineage>
        <taxon>Bacteria</taxon>
        <taxon>Bacillati</taxon>
        <taxon>Chloroflexota</taxon>
        <taxon>Ktedonobacteria</taxon>
        <taxon>Ktedonobacterales</taxon>
        <taxon>Ktedonobacteraceae</taxon>
        <taxon>Ktedonobacter</taxon>
    </lineage>
</organism>
<protein>
    <recommendedName>
        <fullName evidence="3">Luciferase-like domain-containing protein</fullName>
    </recommendedName>
</protein>
<proteinExistence type="predicted"/>